<keyword evidence="1" id="KW-1133">Transmembrane helix</keyword>
<evidence type="ECO:0000256" key="1">
    <source>
        <dbReference type="SAM" id="Phobius"/>
    </source>
</evidence>
<feature type="transmembrane region" description="Helical" evidence="1">
    <location>
        <begin position="81"/>
        <end position="105"/>
    </location>
</feature>
<keyword evidence="3" id="KW-1185">Reference proteome</keyword>
<comment type="caution">
    <text evidence="2">The sequence shown here is derived from an EMBL/GenBank/DDBJ whole genome shotgun (WGS) entry which is preliminary data.</text>
</comment>
<evidence type="ECO:0000313" key="3">
    <source>
        <dbReference type="Proteomes" id="UP000298030"/>
    </source>
</evidence>
<organism evidence="2 3">
    <name type="scientific">Coprinellus micaceus</name>
    <name type="common">Glistening ink-cap mushroom</name>
    <name type="synonym">Coprinus micaceus</name>
    <dbReference type="NCBI Taxonomy" id="71717"/>
    <lineage>
        <taxon>Eukaryota</taxon>
        <taxon>Fungi</taxon>
        <taxon>Dikarya</taxon>
        <taxon>Basidiomycota</taxon>
        <taxon>Agaricomycotina</taxon>
        <taxon>Agaricomycetes</taxon>
        <taxon>Agaricomycetidae</taxon>
        <taxon>Agaricales</taxon>
        <taxon>Agaricineae</taxon>
        <taxon>Psathyrellaceae</taxon>
        <taxon>Coprinellus</taxon>
    </lineage>
</organism>
<evidence type="ECO:0000313" key="2">
    <source>
        <dbReference type="EMBL" id="TEB32676.1"/>
    </source>
</evidence>
<dbReference type="EMBL" id="QPFP01000014">
    <property type="protein sequence ID" value="TEB32676.1"/>
    <property type="molecule type" value="Genomic_DNA"/>
</dbReference>
<dbReference type="Proteomes" id="UP000298030">
    <property type="component" value="Unassembled WGS sequence"/>
</dbReference>
<keyword evidence="1" id="KW-0472">Membrane</keyword>
<protein>
    <submittedName>
        <fullName evidence="2">Uncharacterized protein</fullName>
    </submittedName>
</protein>
<feature type="transmembrane region" description="Helical" evidence="1">
    <location>
        <begin position="40"/>
        <end position="61"/>
    </location>
</feature>
<name>A0A4Y7TES6_COPMI</name>
<reference evidence="2 3" key="1">
    <citation type="journal article" date="2019" name="Nat. Ecol. Evol.">
        <title>Megaphylogeny resolves global patterns of mushroom evolution.</title>
        <authorList>
            <person name="Varga T."/>
            <person name="Krizsan K."/>
            <person name="Foldi C."/>
            <person name="Dima B."/>
            <person name="Sanchez-Garcia M."/>
            <person name="Sanchez-Ramirez S."/>
            <person name="Szollosi G.J."/>
            <person name="Szarkandi J.G."/>
            <person name="Papp V."/>
            <person name="Albert L."/>
            <person name="Andreopoulos W."/>
            <person name="Angelini C."/>
            <person name="Antonin V."/>
            <person name="Barry K.W."/>
            <person name="Bougher N.L."/>
            <person name="Buchanan P."/>
            <person name="Buyck B."/>
            <person name="Bense V."/>
            <person name="Catcheside P."/>
            <person name="Chovatia M."/>
            <person name="Cooper J."/>
            <person name="Damon W."/>
            <person name="Desjardin D."/>
            <person name="Finy P."/>
            <person name="Geml J."/>
            <person name="Haridas S."/>
            <person name="Hughes K."/>
            <person name="Justo A."/>
            <person name="Karasinski D."/>
            <person name="Kautmanova I."/>
            <person name="Kiss B."/>
            <person name="Kocsube S."/>
            <person name="Kotiranta H."/>
            <person name="LaButti K.M."/>
            <person name="Lechner B.E."/>
            <person name="Liimatainen K."/>
            <person name="Lipzen A."/>
            <person name="Lukacs Z."/>
            <person name="Mihaltcheva S."/>
            <person name="Morgado L.N."/>
            <person name="Niskanen T."/>
            <person name="Noordeloos M.E."/>
            <person name="Ohm R.A."/>
            <person name="Ortiz-Santana B."/>
            <person name="Ovrebo C."/>
            <person name="Racz N."/>
            <person name="Riley R."/>
            <person name="Savchenko A."/>
            <person name="Shiryaev A."/>
            <person name="Soop K."/>
            <person name="Spirin V."/>
            <person name="Szebenyi C."/>
            <person name="Tomsovsky M."/>
            <person name="Tulloss R.E."/>
            <person name="Uehling J."/>
            <person name="Grigoriev I.V."/>
            <person name="Vagvolgyi C."/>
            <person name="Papp T."/>
            <person name="Martin F.M."/>
            <person name="Miettinen O."/>
            <person name="Hibbett D.S."/>
            <person name="Nagy L.G."/>
        </authorList>
    </citation>
    <scope>NUCLEOTIDE SEQUENCE [LARGE SCALE GENOMIC DNA]</scope>
    <source>
        <strain evidence="2 3">FP101781</strain>
    </source>
</reference>
<keyword evidence="1" id="KW-0812">Transmembrane</keyword>
<dbReference type="AlphaFoldDB" id="A0A4Y7TES6"/>
<gene>
    <name evidence="2" type="ORF">FA13DRAFT_1731172</name>
</gene>
<proteinExistence type="predicted"/>
<accession>A0A4Y7TES6</accession>
<sequence>MDTIILALDRWGDEVSSATTSLSPLLRTVCSNLTFSERNILSCFLCALYPIISVGILHQAATAQLKKAGVSNTVPIACDVLLFYALAAYPGAVLLFSSAFIPWALALRIAPTVSGEAFCQAIACSVDLTWLEDIHLGAVGTRISFGLRPTARPMEVPSRCSSTIAKPSRQVHIQEAVVNERRVQRSLGDEDWILVWNSPGE</sequence>